<dbReference type="InterPro" id="IPR029063">
    <property type="entry name" value="SAM-dependent_MTases_sf"/>
</dbReference>
<dbReference type="Proteomes" id="UP000290189">
    <property type="component" value="Unassembled WGS sequence"/>
</dbReference>
<geneLocation type="mitochondrion" evidence="2"/>
<dbReference type="AlphaFoldDB" id="A0A0G4IJT4"/>
<evidence type="ECO:0000313" key="2">
    <source>
        <dbReference type="EMBL" id="SPR00336.1"/>
    </source>
</evidence>
<evidence type="ECO:0000313" key="3">
    <source>
        <dbReference type="Proteomes" id="UP000039324"/>
    </source>
</evidence>
<name>A0A0G4IJT4_PLABS</name>
<organism evidence="1 3">
    <name type="scientific">Plasmodiophora brassicae</name>
    <name type="common">Clubroot disease agent</name>
    <dbReference type="NCBI Taxonomy" id="37360"/>
    <lineage>
        <taxon>Eukaryota</taxon>
        <taxon>Sar</taxon>
        <taxon>Rhizaria</taxon>
        <taxon>Endomyxa</taxon>
        <taxon>Phytomyxea</taxon>
        <taxon>Plasmodiophorida</taxon>
        <taxon>Plasmodiophoridae</taxon>
        <taxon>Plasmodiophora</taxon>
    </lineage>
</organism>
<dbReference type="OrthoDB" id="407325at2759"/>
<gene>
    <name evidence="1" type="ORF">PBRA_004189</name>
    <name evidence="2" type="ORF">PLBR_LOCUS7551</name>
</gene>
<accession>A0A0G4IJT4</accession>
<keyword evidence="2" id="KW-0496">Mitochondrion</keyword>
<evidence type="ECO:0000313" key="4">
    <source>
        <dbReference type="Proteomes" id="UP000290189"/>
    </source>
</evidence>
<dbReference type="STRING" id="37360.A0A0G4IJT4"/>
<dbReference type="CDD" id="cd02440">
    <property type="entry name" value="AdoMet_MTases"/>
    <property type="match status" value="1"/>
</dbReference>
<dbReference type="EMBL" id="CDSF01000024">
    <property type="protein sequence ID" value="CEO95463.1"/>
    <property type="molecule type" value="Genomic_DNA"/>
</dbReference>
<dbReference type="GO" id="GO:0005829">
    <property type="term" value="C:cytosol"/>
    <property type="evidence" value="ECO:0007669"/>
    <property type="project" value="TreeGrafter"/>
</dbReference>
<evidence type="ECO:0008006" key="5">
    <source>
        <dbReference type="Google" id="ProtNLM"/>
    </source>
</evidence>
<dbReference type="SUPFAM" id="SSF53335">
    <property type="entry name" value="S-adenosyl-L-methionine-dependent methyltransferases"/>
    <property type="match status" value="1"/>
</dbReference>
<dbReference type="InterPro" id="IPR019410">
    <property type="entry name" value="Methyltransf_16"/>
</dbReference>
<dbReference type="PANTHER" id="PTHR14614">
    <property type="entry name" value="HEPATOCELLULAR CARCINOMA-ASSOCIATED ANTIGEN"/>
    <property type="match status" value="1"/>
</dbReference>
<dbReference type="GO" id="GO:0032991">
    <property type="term" value="C:protein-containing complex"/>
    <property type="evidence" value="ECO:0007669"/>
    <property type="project" value="TreeGrafter"/>
</dbReference>
<protein>
    <recommendedName>
        <fullName evidence="5">Methyltransferase small domain-containing protein</fullName>
    </recommendedName>
</protein>
<dbReference type="Gene3D" id="3.40.50.150">
    <property type="entry name" value="Vaccinia Virus protein VP39"/>
    <property type="match status" value="1"/>
</dbReference>
<reference evidence="2 4" key="2">
    <citation type="submission" date="2018-03" db="EMBL/GenBank/DDBJ databases">
        <authorList>
            <person name="Fogelqvist J."/>
        </authorList>
    </citation>
    <scope>NUCLEOTIDE SEQUENCE [LARGE SCALE GENOMIC DNA]</scope>
</reference>
<proteinExistence type="predicted"/>
<reference evidence="1 3" key="1">
    <citation type="submission" date="2015-02" db="EMBL/GenBank/DDBJ databases">
        <authorList>
            <person name="Chooi Y.-H."/>
        </authorList>
    </citation>
    <scope>NUCLEOTIDE SEQUENCE [LARGE SCALE GENOMIC DNA]</scope>
    <source>
        <strain evidence="1">E3</strain>
    </source>
</reference>
<evidence type="ECO:0000313" key="1">
    <source>
        <dbReference type="EMBL" id="CEO95463.1"/>
    </source>
</evidence>
<dbReference type="Proteomes" id="UP000039324">
    <property type="component" value="Unassembled WGS sequence"/>
</dbReference>
<keyword evidence="3" id="KW-1185">Reference proteome</keyword>
<dbReference type="PANTHER" id="PTHR14614:SF109">
    <property type="entry name" value="RIBOSOMAL LYSINE N-METHYLTRANSFERASE 5"/>
    <property type="match status" value="1"/>
</dbReference>
<dbReference type="OMA" id="PCQVEHI"/>
<dbReference type="Pfam" id="PF10294">
    <property type="entry name" value="Methyltransf_16"/>
    <property type="match status" value="1"/>
</dbReference>
<dbReference type="EMBL" id="OVEO01000014">
    <property type="protein sequence ID" value="SPR00336.1"/>
    <property type="molecule type" value="Genomic_DNA"/>
</dbReference>
<sequence length="218" mass="23130">MGESSADGEIVSTKALRELVVDGVRLRQDLIGSGDNCTGTVLWDSAAVLSRHLAEVPVAGKTILELGAGCGLVSIKLAQRGARVTATDGDETVLGNLQHNLARNSVADKVATAILKWGAANLETHRDPFDFIVGSDLLYDPAQYDALLATLGALARWPATTVCVAYRVRHPDAESTFVDAMQSAQFVIESITSDPQTLIRVVQFRRSSSSANSVVLPG</sequence>